<feature type="region of interest" description="Disordered" evidence="1">
    <location>
        <begin position="230"/>
        <end position="286"/>
    </location>
</feature>
<organism evidence="2 3">
    <name type="scientific">Ladona fulva</name>
    <name type="common">Scarce chaser dragonfly</name>
    <name type="synonym">Libellula fulva</name>
    <dbReference type="NCBI Taxonomy" id="123851"/>
    <lineage>
        <taxon>Eukaryota</taxon>
        <taxon>Metazoa</taxon>
        <taxon>Ecdysozoa</taxon>
        <taxon>Arthropoda</taxon>
        <taxon>Hexapoda</taxon>
        <taxon>Insecta</taxon>
        <taxon>Pterygota</taxon>
        <taxon>Palaeoptera</taxon>
        <taxon>Odonata</taxon>
        <taxon>Epiprocta</taxon>
        <taxon>Anisoptera</taxon>
        <taxon>Libelluloidea</taxon>
        <taxon>Libellulidae</taxon>
        <taxon>Ladona</taxon>
    </lineage>
</organism>
<evidence type="ECO:0000313" key="3">
    <source>
        <dbReference type="Proteomes" id="UP000792457"/>
    </source>
</evidence>
<feature type="region of interest" description="Disordered" evidence="1">
    <location>
        <begin position="167"/>
        <end position="207"/>
    </location>
</feature>
<evidence type="ECO:0000313" key="2">
    <source>
        <dbReference type="EMBL" id="KAG8231251.1"/>
    </source>
</evidence>
<gene>
    <name evidence="2" type="ORF">J437_LFUL005925</name>
</gene>
<evidence type="ECO:0000256" key="1">
    <source>
        <dbReference type="SAM" id="MobiDB-lite"/>
    </source>
</evidence>
<reference evidence="2" key="1">
    <citation type="submission" date="2013-04" db="EMBL/GenBank/DDBJ databases">
        <authorList>
            <person name="Qu J."/>
            <person name="Murali S.C."/>
            <person name="Bandaranaike D."/>
            <person name="Bellair M."/>
            <person name="Blankenburg K."/>
            <person name="Chao H."/>
            <person name="Dinh H."/>
            <person name="Doddapaneni H."/>
            <person name="Downs B."/>
            <person name="Dugan-Rocha S."/>
            <person name="Elkadiri S."/>
            <person name="Gnanaolivu R.D."/>
            <person name="Hernandez B."/>
            <person name="Javaid M."/>
            <person name="Jayaseelan J.C."/>
            <person name="Lee S."/>
            <person name="Li M."/>
            <person name="Ming W."/>
            <person name="Munidasa M."/>
            <person name="Muniz J."/>
            <person name="Nguyen L."/>
            <person name="Ongeri F."/>
            <person name="Osuji N."/>
            <person name="Pu L.-L."/>
            <person name="Puazo M."/>
            <person name="Qu C."/>
            <person name="Quiroz J."/>
            <person name="Raj R."/>
            <person name="Weissenberger G."/>
            <person name="Xin Y."/>
            <person name="Zou X."/>
            <person name="Han Y."/>
            <person name="Richards S."/>
            <person name="Worley K."/>
            <person name="Muzny D."/>
            <person name="Gibbs R."/>
        </authorList>
    </citation>
    <scope>NUCLEOTIDE SEQUENCE</scope>
    <source>
        <strain evidence="2">Sampled in the wild</strain>
    </source>
</reference>
<name>A0A8K0KBS6_LADFU</name>
<feature type="compositionally biased region" description="Acidic residues" evidence="1">
    <location>
        <begin position="265"/>
        <end position="278"/>
    </location>
</feature>
<comment type="caution">
    <text evidence="2">The sequence shown here is derived from an EMBL/GenBank/DDBJ whole genome shotgun (WGS) entry which is preliminary data.</text>
</comment>
<proteinExistence type="predicted"/>
<feature type="compositionally biased region" description="Basic and acidic residues" evidence="1">
    <location>
        <begin position="183"/>
        <end position="206"/>
    </location>
</feature>
<feature type="compositionally biased region" description="Basic and acidic residues" evidence="1">
    <location>
        <begin position="241"/>
        <end position="264"/>
    </location>
</feature>
<dbReference type="AlphaFoldDB" id="A0A8K0KBS6"/>
<dbReference type="EMBL" id="KZ308544">
    <property type="protein sequence ID" value="KAG8231251.1"/>
    <property type="molecule type" value="Genomic_DNA"/>
</dbReference>
<sequence>MTVLESMAPSDEHHSEPMVIYVQSNSQVDGQMLSLNEDPLGFPEVGSLESLGNPGEHIVTLVDDLGQALGEGQAVPITLSDIGNIDFVDGTGTAFQTEDGQVLYLTYTVDHGSGENQLNDGVTLQANGEVEMLSGLNIPASQQPQQIVLDVSPGDGSYLMTSDANSTNTLIPDNSVPLISIPENKKSSSGKKENSKTNKRNAVDHRKTARVIGPEVHIEDKLQVLEAMVPRVERPKKKKPEPKSVKQKPPLDEKDEQAAKNECEEKSEEMAVNEETEEVSNIVISA</sequence>
<reference evidence="2" key="2">
    <citation type="submission" date="2017-10" db="EMBL/GenBank/DDBJ databases">
        <title>Ladona fulva Genome sequencing and assembly.</title>
        <authorList>
            <person name="Murali S."/>
            <person name="Richards S."/>
            <person name="Bandaranaike D."/>
            <person name="Bellair M."/>
            <person name="Blankenburg K."/>
            <person name="Chao H."/>
            <person name="Dinh H."/>
            <person name="Doddapaneni H."/>
            <person name="Dugan-Rocha S."/>
            <person name="Elkadiri S."/>
            <person name="Gnanaolivu R."/>
            <person name="Hernandez B."/>
            <person name="Skinner E."/>
            <person name="Javaid M."/>
            <person name="Lee S."/>
            <person name="Li M."/>
            <person name="Ming W."/>
            <person name="Munidasa M."/>
            <person name="Muniz J."/>
            <person name="Nguyen L."/>
            <person name="Hughes D."/>
            <person name="Osuji N."/>
            <person name="Pu L.-L."/>
            <person name="Puazo M."/>
            <person name="Qu C."/>
            <person name="Quiroz J."/>
            <person name="Raj R."/>
            <person name="Weissenberger G."/>
            <person name="Xin Y."/>
            <person name="Zou X."/>
            <person name="Han Y."/>
            <person name="Worley K."/>
            <person name="Muzny D."/>
            <person name="Gibbs R."/>
        </authorList>
    </citation>
    <scope>NUCLEOTIDE SEQUENCE</scope>
    <source>
        <strain evidence="2">Sampled in the wild</strain>
    </source>
</reference>
<dbReference type="Proteomes" id="UP000792457">
    <property type="component" value="Unassembled WGS sequence"/>
</dbReference>
<protein>
    <submittedName>
        <fullName evidence="2">Uncharacterized protein</fullName>
    </submittedName>
</protein>
<keyword evidence="3" id="KW-1185">Reference proteome</keyword>
<accession>A0A8K0KBS6</accession>